<dbReference type="Pfam" id="PF05699">
    <property type="entry name" value="Dimer_Tnp_hAT"/>
    <property type="match status" value="1"/>
</dbReference>
<evidence type="ECO:0000256" key="3">
    <source>
        <dbReference type="ARBA" id="ARBA00022771"/>
    </source>
</evidence>
<dbReference type="Gene3D" id="1.10.10.1070">
    <property type="entry name" value="Zinc finger, BED domain-containing"/>
    <property type="match status" value="1"/>
</dbReference>
<evidence type="ECO:0000256" key="2">
    <source>
        <dbReference type="ARBA" id="ARBA00022723"/>
    </source>
</evidence>
<dbReference type="Pfam" id="PF10683">
    <property type="entry name" value="DBD_Tnp_Hermes"/>
    <property type="match status" value="1"/>
</dbReference>
<comment type="caution">
    <text evidence="8">The sequence shown here is derived from an EMBL/GenBank/DDBJ whole genome shotgun (WGS) entry which is preliminary data.</text>
</comment>
<evidence type="ECO:0000256" key="4">
    <source>
        <dbReference type="ARBA" id="ARBA00022833"/>
    </source>
</evidence>
<name>A0A6G0VZ60_APHCR</name>
<dbReference type="GO" id="GO:0046983">
    <property type="term" value="F:protein dimerization activity"/>
    <property type="evidence" value="ECO:0007669"/>
    <property type="project" value="InterPro"/>
</dbReference>
<dbReference type="SUPFAM" id="SSF53098">
    <property type="entry name" value="Ribonuclease H-like"/>
    <property type="match status" value="1"/>
</dbReference>
<keyword evidence="4" id="KW-0862">Zinc</keyword>
<dbReference type="OrthoDB" id="6629822at2759"/>
<dbReference type="EMBL" id="VUJU01010161">
    <property type="protein sequence ID" value="KAF0715544.1"/>
    <property type="molecule type" value="Genomic_DNA"/>
</dbReference>
<dbReference type="GO" id="GO:0008270">
    <property type="term" value="F:zinc ion binding"/>
    <property type="evidence" value="ECO:0007669"/>
    <property type="project" value="UniProtKB-KW"/>
</dbReference>
<dbReference type="InterPro" id="IPR052035">
    <property type="entry name" value="ZnF_BED_domain_contain"/>
</dbReference>
<dbReference type="InterPro" id="IPR012337">
    <property type="entry name" value="RNaseH-like_sf"/>
</dbReference>
<reference evidence="8 9" key="1">
    <citation type="submission" date="2019-08" db="EMBL/GenBank/DDBJ databases">
        <title>Whole genome of Aphis craccivora.</title>
        <authorList>
            <person name="Voronova N.V."/>
            <person name="Shulinski R.S."/>
            <person name="Bandarenka Y.V."/>
            <person name="Zhorov D.G."/>
            <person name="Warner D."/>
        </authorList>
    </citation>
    <scope>NUCLEOTIDE SEQUENCE [LARGE SCALE GENOMIC DNA]</scope>
    <source>
        <strain evidence="8">180601</strain>
        <tissue evidence="8">Whole Body</tissue>
    </source>
</reference>
<keyword evidence="5" id="KW-0539">Nucleus</keyword>
<dbReference type="SUPFAM" id="SSF140996">
    <property type="entry name" value="Hermes dimerisation domain"/>
    <property type="match status" value="1"/>
</dbReference>
<sequence length="648" mass="74680">MSDDQNDQITVPKTDNNREHKTIIQNKIKTGECILETHRGKSKVWDLFSKIIYANNDEVQLPKDTGYVCCTKCKTILTYSSSCGVSHLNRHKCQLNVNNERIDNFFAKRNKPNIPSTVTIEAVNCYIKLCSLDIRPFEAVDGEGFRQLCQFLFNTGARYGKIDAADLMPHPTTVSRNCLKMAESLRSELLAIILPYFNNGRCSATTDMWTDDFKQIGYTAITIHYINDEWQLKSNVVCVKQFEIDKKKTGENINKSLKQFFGDWAKTNGEEWLSKLIWVTDRGSNIIKALEKYTRINCSSHILHNILQETFSLTEQKSTENTDAGIQLQYLKPVDTLISASKSLVRYMKKSGDNNLLSKPLHQHVETRWYSKVIMLQSIRDMYEELIKLYGHNHTRLKYINVDLLIKLIDFLIPFKEASTKIEGEKYSTINLVVLYRCKLIKHLESIKHNTQIDETSKTLKILAARALNAMESKFKLHRNHEIALFLFPPYKSMKMMGESEKNRIIGNVKLELLKIQESQPVRNEVNQVHPEVQAPSTSSYNNMFSEWENDFTQPNAMSSYENELESYTHSTDTFQTNENILDWWKARNNILPTMAKLAIRILAIPATSAASERAFSAAGRVIEERRSCLKAETIDALLFLQDYQKEK</sequence>
<comment type="subcellular location">
    <subcellularLocation>
        <location evidence="1">Nucleus</location>
    </subcellularLocation>
</comment>
<organism evidence="8 9">
    <name type="scientific">Aphis craccivora</name>
    <name type="common">Cowpea aphid</name>
    <dbReference type="NCBI Taxonomy" id="307492"/>
    <lineage>
        <taxon>Eukaryota</taxon>
        <taxon>Metazoa</taxon>
        <taxon>Ecdysozoa</taxon>
        <taxon>Arthropoda</taxon>
        <taxon>Hexapoda</taxon>
        <taxon>Insecta</taxon>
        <taxon>Pterygota</taxon>
        <taxon>Neoptera</taxon>
        <taxon>Paraneoptera</taxon>
        <taxon>Hemiptera</taxon>
        <taxon>Sternorrhyncha</taxon>
        <taxon>Aphidomorpha</taxon>
        <taxon>Aphidoidea</taxon>
        <taxon>Aphididae</taxon>
        <taxon>Aphidini</taxon>
        <taxon>Aphis</taxon>
        <taxon>Aphis</taxon>
    </lineage>
</organism>
<keyword evidence="9" id="KW-1185">Reference proteome</keyword>
<dbReference type="AlphaFoldDB" id="A0A6G0VZ60"/>
<keyword evidence="3" id="KW-0863">Zinc-finger</keyword>
<proteinExistence type="predicted"/>
<dbReference type="InterPro" id="IPR018473">
    <property type="entry name" value="Hermes_transposase_DNA-db"/>
</dbReference>
<protein>
    <submittedName>
        <fullName evidence="8">Zinc finger protein 618-like</fullName>
    </submittedName>
</protein>
<evidence type="ECO:0000259" key="7">
    <source>
        <dbReference type="Pfam" id="PF10683"/>
    </source>
</evidence>
<dbReference type="SMART" id="SM00614">
    <property type="entry name" value="ZnF_BED"/>
    <property type="match status" value="1"/>
</dbReference>
<evidence type="ECO:0000259" key="6">
    <source>
        <dbReference type="Pfam" id="PF05699"/>
    </source>
</evidence>
<evidence type="ECO:0000256" key="1">
    <source>
        <dbReference type="ARBA" id="ARBA00004123"/>
    </source>
</evidence>
<dbReference type="PANTHER" id="PTHR46481">
    <property type="entry name" value="ZINC FINGER BED DOMAIN-CONTAINING PROTEIN 4"/>
    <property type="match status" value="1"/>
</dbReference>
<dbReference type="GO" id="GO:0005634">
    <property type="term" value="C:nucleus"/>
    <property type="evidence" value="ECO:0007669"/>
    <property type="project" value="UniProtKB-SubCell"/>
</dbReference>
<accession>A0A6G0VZ60</accession>
<dbReference type="InterPro" id="IPR008906">
    <property type="entry name" value="HATC_C_dom"/>
</dbReference>
<evidence type="ECO:0000313" key="8">
    <source>
        <dbReference type="EMBL" id="KAF0715544.1"/>
    </source>
</evidence>
<dbReference type="PANTHER" id="PTHR46481:SF10">
    <property type="entry name" value="ZINC FINGER BED DOMAIN-CONTAINING PROTEIN 39"/>
    <property type="match status" value="1"/>
</dbReference>
<gene>
    <name evidence="8" type="ORF">FWK35_00038870</name>
</gene>
<evidence type="ECO:0000313" key="9">
    <source>
        <dbReference type="Proteomes" id="UP000478052"/>
    </source>
</evidence>
<keyword evidence="2" id="KW-0479">Metal-binding</keyword>
<dbReference type="Proteomes" id="UP000478052">
    <property type="component" value="Unassembled WGS sequence"/>
</dbReference>
<feature type="domain" description="Hermes trasposase DNA-binding" evidence="7">
    <location>
        <begin position="121"/>
        <end position="173"/>
    </location>
</feature>
<evidence type="ECO:0000256" key="5">
    <source>
        <dbReference type="ARBA" id="ARBA00023242"/>
    </source>
</evidence>
<feature type="domain" description="HAT C-terminal dimerisation" evidence="6">
    <location>
        <begin position="564"/>
        <end position="643"/>
    </location>
</feature>